<proteinExistence type="predicted"/>
<reference evidence="1 2" key="1">
    <citation type="submission" date="2021-03" db="EMBL/GenBank/DDBJ databases">
        <title>Genomic and phenotypic characterization of Chloracidobacterium isolates provides evidence for multiple species.</title>
        <authorList>
            <person name="Saini M.K."/>
            <person name="Costas A.M.G."/>
            <person name="Tank M."/>
            <person name="Bryant D.A."/>
        </authorList>
    </citation>
    <scope>NUCLEOTIDE SEQUENCE [LARGE SCALE GENOMIC DNA]</scope>
    <source>
        <strain evidence="1 2">N</strain>
    </source>
</reference>
<sequence>MSRRSWFARLFLKDEELYFFGVQLVIRAFGEDTLRRRLAAVVADPDGDLQDVAAKQRYLKRIVALLLEQEPYWTHTYWEYVTGAEGQRMFEEWSAELSASSATEDEEVGEDVDQMRRLSNRKDYVAATILLLLSVPYPPGEAVTDERCYWQRETLRSLVNGILYVNPETILGDAVFVMPGSPEDGLSEEDLLTGGWSHLRVIM</sequence>
<dbReference type="RefSeq" id="WP_211423472.1">
    <property type="nucleotide sequence ID" value="NZ_CP072643.1"/>
</dbReference>
<dbReference type="Pfam" id="PF07466">
    <property type="entry name" value="DUF1517"/>
    <property type="match status" value="1"/>
</dbReference>
<organism evidence="1 2">
    <name type="scientific">Chloracidobacterium sp. N</name>
    <dbReference type="NCBI Taxonomy" id="2821540"/>
    <lineage>
        <taxon>Bacteria</taxon>
        <taxon>Pseudomonadati</taxon>
        <taxon>Acidobacteriota</taxon>
        <taxon>Terriglobia</taxon>
        <taxon>Terriglobales</taxon>
        <taxon>Acidobacteriaceae</taxon>
        <taxon>Chloracidobacterium</taxon>
        <taxon>Chloracidobacterium aggregatum</taxon>
    </lineage>
</organism>
<keyword evidence="2" id="KW-1185">Reference proteome</keyword>
<accession>A0ABX8B3P5</accession>
<gene>
    <name evidence="1" type="ORF">J8C05_14555</name>
</gene>
<dbReference type="Proteomes" id="UP000677668">
    <property type="component" value="Chromosome 2"/>
</dbReference>
<dbReference type="EMBL" id="CP072643">
    <property type="protein sequence ID" value="QUV95237.1"/>
    <property type="molecule type" value="Genomic_DNA"/>
</dbReference>
<name>A0ABX8B3P5_9BACT</name>
<evidence type="ECO:0000313" key="2">
    <source>
        <dbReference type="Proteomes" id="UP000677668"/>
    </source>
</evidence>
<dbReference type="InterPro" id="IPR010903">
    <property type="entry name" value="DUF1517"/>
</dbReference>
<evidence type="ECO:0000313" key="1">
    <source>
        <dbReference type="EMBL" id="QUV95237.1"/>
    </source>
</evidence>
<protein>
    <submittedName>
        <fullName evidence="1">DUF1517 domain-containing protein</fullName>
    </submittedName>
</protein>